<evidence type="ECO:0000313" key="4">
    <source>
        <dbReference type="Proteomes" id="UP000639772"/>
    </source>
</evidence>
<keyword evidence="3" id="KW-1185">Reference proteome</keyword>
<dbReference type="Proteomes" id="UP000636800">
    <property type="component" value="Chromosome 13"/>
</dbReference>
<dbReference type="EMBL" id="JADCNL010000013">
    <property type="protein sequence ID" value="KAG0455566.1"/>
    <property type="molecule type" value="Genomic_DNA"/>
</dbReference>
<reference evidence="3 4" key="1">
    <citation type="journal article" date="2020" name="Nat. Food">
        <title>A phased Vanilla planifolia genome enables genetic improvement of flavour and production.</title>
        <authorList>
            <person name="Hasing T."/>
            <person name="Tang H."/>
            <person name="Brym M."/>
            <person name="Khazi F."/>
            <person name="Huang T."/>
            <person name="Chambers A.H."/>
        </authorList>
    </citation>
    <scope>NUCLEOTIDE SEQUENCE [LARGE SCALE GENOMIC DNA]</scope>
    <source>
        <tissue evidence="2">Leaf</tissue>
    </source>
</reference>
<proteinExistence type="predicted"/>
<gene>
    <name evidence="2" type="ORF">HPP92_024555</name>
    <name evidence="1" type="ORF">HPP92_024858</name>
</gene>
<evidence type="ECO:0000313" key="2">
    <source>
        <dbReference type="EMBL" id="KAG0456767.1"/>
    </source>
</evidence>
<evidence type="ECO:0000313" key="1">
    <source>
        <dbReference type="EMBL" id="KAG0455566.1"/>
    </source>
</evidence>
<protein>
    <submittedName>
        <fullName evidence="2">Uncharacterized protein</fullName>
    </submittedName>
</protein>
<accession>A0A835PSF8</accession>
<name>A0A835PSF8_VANPL</name>
<evidence type="ECO:0000313" key="3">
    <source>
        <dbReference type="Proteomes" id="UP000636800"/>
    </source>
</evidence>
<comment type="caution">
    <text evidence="2">The sequence shown here is derived from an EMBL/GenBank/DDBJ whole genome shotgun (WGS) entry which is preliminary data.</text>
</comment>
<organism evidence="2 4">
    <name type="scientific">Vanilla planifolia</name>
    <name type="common">Vanilla</name>
    <dbReference type="NCBI Taxonomy" id="51239"/>
    <lineage>
        <taxon>Eukaryota</taxon>
        <taxon>Viridiplantae</taxon>
        <taxon>Streptophyta</taxon>
        <taxon>Embryophyta</taxon>
        <taxon>Tracheophyta</taxon>
        <taxon>Spermatophyta</taxon>
        <taxon>Magnoliopsida</taxon>
        <taxon>Liliopsida</taxon>
        <taxon>Asparagales</taxon>
        <taxon>Orchidaceae</taxon>
        <taxon>Vanilloideae</taxon>
        <taxon>Vanilleae</taxon>
        <taxon>Vanilla</taxon>
    </lineage>
</organism>
<dbReference type="EMBL" id="JADCNM010000013">
    <property type="protein sequence ID" value="KAG0456767.1"/>
    <property type="molecule type" value="Genomic_DNA"/>
</dbReference>
<sequence length="96" mass="10656">MHGADISYPLSTPRISDEFDVVRGFRIRTGLLRFLRASQAVTILPQTIPPPTPPHPPPPLLRWSGQRTPLKRLYRSESLTALVDGVFERGAGEGEP</sequence>
<dbReference type="AlphaFoldDB" id="A0A835PSF8"/>
<dbReference type="Proteomes" id="UP000639772">
    <property type="component" value="Chromosome 13"/>
</dbReference>